<sequence length="317" mass="36151">MMLFSGNKHEQGVCFLYPFKRCLRLTLNVQPEIIRINQNINITCTVHGIDIINSNLTRQWSKGPDLICYNGHPIDSSKYTEVLTSGNQFKLQIKNISESDVNYKYQCRYGFEAQAKNIESSKDNFEYPPANEVRAIIHTNESVRLLTVNLHFKKIFPLPTCTAVIEGLSLPFNITSSKSFGNYYEVILRHQSIDKLHCNGEVVVKCKLIKEYIIPTKDLRKCSFEELVISKCYKLKLPCLAIHEKERSTSSSLSSNYSDQFEVCLRSEDDKEINSKNQITAKLMNNSEDQKDFGNMDLVVSVSCLSTGNIKDTCDCP</sequence>
<accession>A0A6J8B8B2</accession>
<gene>
    <name evidence="2" type="ORF">MCOR_16174</name>
</gene>
<dbReference type="InterPro" id="IPR036179">
    <property type="entry name" value="Ig-like_dom_sf"/>
</dbReference>
<dbReference type="Gene3D" id="2.60.40.10">
    <property type="entry name" value="Immunoglobulins"/>
    <property type="match status" value="1"/>
</dbReference>
<dbReference type="InterPro" id="IPR013783">
    <property type="entry name" value="Ig-like_fold"/>
</dbReference>
<dbReference type="EMBL" id="CACVKT020002843">
    <property type="protein sequence ID" value="CAC5380198.1"/>
    <property type="molecule type" value="Genomic_DNA"/>
</dbReference>
<proteinExistence type="predicted"/>
<protein>
    <recommendedName>
        <fullName evidence="1">Ig-like domain-containing protein</fullName>
    </recommendedName>
</protein>
<evidence type="ECO:0000259" key="1">
    <source>
        <dbReference type="PROSITE" id="PS50835"/>
    </source>
</evidence>
<evidence type="ECO:0000313" key="3">
    <source>
        <dbReference type="Proteomes" id="UP000507470"/>
    </source>
</evidence>
<dbReference type="AlphaFoldDB" id="A0A6J8B8B2"/>
<name>A0A6J8B8B2_MYTCO</name>
<feature type="domain" description="Ig-like" evidence="1">
    <location>
        <begin position="18"/>
        <end position="119"/>
    </location>
</feature>
<keyword evidence="3" id="KW-1185">Reference proteome</keyword>
<dbReference type="SUPFAM" id="SSF48726">
    <property type="entry name" value="Immunoglobulin"/>
    <property type="match status" value="1"/>
</dbReference>
<dbReference type="PROSITE" id="PS50835">
    <property type="entry name" value="IG_LIKE"/>
    <property type="match status" value="1"/>
</dbReference>
<dbReference type="Proteomes" id="UP000507470">
    <property type="component" value="Unassembled WGS sequence"/>
</dbReference>
<reference evidence="2 3" key="1">
    <citation type="submission" date="2020-06" db="EMBL/GenBank/DDBJ databases">
        <authorList>
            <person name="Li R."/>
            <person name="Bekaert M."/>
        </authorList>
    </citation>
    <scope>NUCLEOTIDE SEQUENCE [LARGE SCALE GENOMIC DNA]</scope>
    <source>
        <strain evidence="3">wild</strain>
    </source>
</reference>
<evidence type="ECO:0000313" key="2">
    <source>
        <dbReference type="EMBL" id="CAC5380198.1"/>
    </source>
</evidence>
<organism evidence="2 3">
    <name type="scientific">Mytilus coruscus</name>
    <name type="common">Sea mussel</name>
    <dbReference type="NCBI Taxonomy" id="42192"/>
    <lineage>
        <taxon>Eukaryota</taxon>
        <taxon>Metazoa</taxon>
        <taxon>Spiralia</taxon>
        <taxon>Lophotrochozoa</taxon>
        <taxon>Mollusca</taxon>
        <taxon>Bivalvia</taxon>
        <taxon>Autobranchia</taxon>
        <taxon>Pteriomorphia</taxon>
        <taxon>Mytilida</taxon>
        <taxon>Mytiloidea</taxon>
        <taxon>Mytilidae</taxon>
        <taxon>Mytilinae</taxon>
        <taxon>Mytilus</taxon>
    </lineage>
</organism>
<dbReference type="InterPro" id="IPR007110">
    <property type="entry name" value="Ig-like_dom"/>
</dbReference>